<dbReference type="PROSITE" id="PS51186">
    <property type="entry name" value="GNAT"/>
    <property type="match status" value="1"/>
</dbReference>
<protein>
    <submittedName>
        <fullName evidence="2">Amino-acid N-acetyltransferase</fullName>
    </submittedName>
</protein>
<dbReference type="Gene3D" id="3.40.630.30">
    <property type="match status" value="1"/>
</dbReference>
<sequence>MPDQITSAPLTATPLAGTDPALGAALAAARLPVADLAEPGSQFFTFALPESAGRLYGGIMLLEGHALLRSILVPEGQRRAGLGSAVLAALIEAAKAAGAQDLWALSPAAAAPFFTHRGFREVARYEAPQVVLHSRLAGLTCPISTVILTRAL</sequence>
<dbReference type="InterPro" id="IPR016181">
    <property type="entry name" value="Acyl_CoA_acyltransferase"/>
</dbReference>
<keyword evidence="2" id="KW-0808">Transferase</keyword>
<dbReference type="InterPro" id="IPR000182">
    <property type="entry name" value="GNAT_dom"/>
</dbReference>
<dbReference type="EMBL" id="OBMT01000002">
    <property type="protein sequence ID" value="SOC00254.1"/>
    <property type="molecule type" value="Genomic_DNA"/>
</dbReference>
<reference evidence="3" key="1">
    <citation type="submission" date="2017-08" db="EMBL/GenBank/DDBJ databases">
        <authorList>
            <person name="Varghese N."/>
            <person name="Submissions S."/>
        </authorList>
    </citation>
    <scope>NUCLEOTIDE SEQUENCE [LARGE SCALE GENOMIC DNA]</scope>
    <source>
        <strain evidence="3">JA276</strain>
    </source>
</reference>
<dbReference type="Pfam" id="PF00583">
    <property type="entry name" value="Acetyltransf_1"/>
    <property type="match status" value="1"/>
</dbReference>
<feature type="domain" description="N-acetyltransferase" evidence="1">
    <location>
        <begin position="5"/>
        <end position="142"/>
    </location>
</feature>
<name>A0A285S5R0_9RHOB</name>
<organism evidence="2 3">
    <name type="scientific">Rhodobacter maris</name>
    <dbReference type="NCBI Taxonomy" id="446682"/>
    <lineage>
        <taxon>Bacteria</taxon>
        <taxon>Pseudomonadati</taxon>
        <taxon>Pseudomonadota</taxon>
        <taxon>Alphaproteobacteria</taxon>
        <taxon>Rhodobacterales</taxon>
        <taxon>Rhodobacter group</taxon>
        <taxon>Rhodobacter</taxon>
    </lineage>
</organism>
<dbReference type="Proteomes" id="UP000219111">
    <property type="component" value="Unassembled WGS sequence"/>
</dbReference>
<dbReference type="GO" id="GO:0016747">
    <property type="term" value="F:acyltransferase activity, transferring groups other than amino-acyl groups"/>
    <property type="evidence" value="ECO:0007669"/>
    <property type="project" value="InterPro"/>
</dbReference>
<proteinExistence type="predicted"/>
<dbReference type="SUPFAM" id="SSF55729">
    <property type="entry name" value="Acyl-CoA N-acyltransferases (Nat)"/>
    <property type="match status" value="1"/>
</dbReference>
<gene>
    <name evidence="2" type="ORF">SAMN05877831_102314</name>
</gene>
<evidence type="ECO:0000259" key="1">
    <source>
        <dbReference type="PROSITE" id="PS51186"/>
    </source>
</evidence>
<evidence type="ECO:0000313" key="3">
    <source>
        <dbReference type="Proteomes" id="UP000219111"/>
    </source>
</evidence>
<evidence type="ECO:0000313" key="2">
    <source>
        <dbReference type="EMBL" id="SOC00254.1"/>
    </source>
</evidence>
<dbReference type="AlphaFoldDB" id="A0A285S5R0"/>
<dbReference type="OrthoDB" id="5197788at2"/>
<keyword evidence="3" id="KW-1185">Reference proteome</keyword>
<accession>A0A285S5R0</accession>
<dbReference type="RefSeq" id="WP_097069177.1">
    <property type="nucleotide sequence ID" value="NZ_OBMT01000002.1"/>
</dbReference>